<accession>A0A8X7CAI2</accession>
<keyword evidence="2" id="KW-1185">Reference proteome</keyword>
<reference evidence="1" key="1">
    <citation type="submission" date="2020-08" db="EMBL/GenBank/DDBJ databases">
        <title>Multicomponent nature underlies the extraordinary mechanical properties of spider dragline silk.</title>
        <authorList>
            <person name="Kono N."/>
            <person name="Nakamura H."/>
            <person name="Mori M."/>
            <person name="Yoshida Y."/>
            <person name="Ohtoshi R."/>
            <person name="Malay A.D."/>
            <person name="Moran D.A.P."/>
            <person name="Tomita M."/>
            <person name="Numata K."/>
            <person name="Arakawa K."/>
        </authorList>
    </citation>
    <scope>NUCLEOTIDE SEQUENCE</scope>
</reference>
<sequence>MQLQDSRRRTSGDPNSQISYVGMSTVIHKNGNNVNCIPK</sequence>
<name>A0A8X7CAI2_9ARAC</name>
<evidence type="ECO:0000313" key="1">
    <source>
        <dbReference type="EMBL" id="GFY59703.1"/>
    </source>
</evidence>
<protein>
    <submittedName>
        <fullName evidence="1">Uncharacterized protein</fullName>
    </submittedName>
</protein>
<proteinExistence type="predicted"/>
<comment type="caution">
    <text evidence="1">The sequence shown here is derived from an EMBL/GenBank/DDBJ whole genome shotgun (WGS) entry which is preliminary data.</text>
</comment>
<dbReference type="EMBL" id="BMAV01012751">
    <property type="protein sequence ID" value="GFY59703.1"/>
    <property type="molecule type" value="Genomic_DNA"/>
</dbReference>
<organism evidence="1 2">
    <name type="scientific">Trichonephila inaurata madagascariensis</name>
    <dbReference type="NCBI Taxonomy" id="2747483"/>
    <lineage>
        <taxon>Eukaryota</taxon>
        <taxon>Metazoa</taxon>
        <taxon>Ecdysozoa</taxon>
        <taxon>Arthropoda</taxon>
        <taxon>Chelicerata</taxon>
        <taxon>Arachnida</taxon>
        <taxon>Araneae</taxon>
        <taxon>Araneomorphae</taxon>
        <taxon>Entelegynae</taxon>
        <taxon>Araneoidea</taxon>
        <taxon>Nephilidae</taxon>
        <taxon>Trichonephila</taxon>
        <taxon>Trichonephila inaurata</taxon>
    </lineage>
</organism>
<feature type="non-terminal residue" evidence="1">
    <location>
        <position position="39"/>
    </location>
</feature>
<evidence type="ECO:0000313" key="2">
    <source>
        <dbReference type="Proteomes" id="UP000886998"/>
    </source>
</evidence>
<dbReference type="AlphaFoldDB" id="A0A8X7CAI2"/>
<dbReference type="Proteomes" id="UP000886998">
    <property type="component" value="Unassembled WGS sequence"/>
</dbReference>
<gene>
    <name evidence="1" type="ORF">TNIN_175211</name>
</gene>